<dbReference type="SUPFAM" id="SSF56752">
    <property type="entry name" value="D-aminoacid aminotransferase-like PLP-dependent enzymes"/>
    <property type="match status" value="1"/>
</dbReference>
<organism evidence="3 4">
    <name type="scientific">Asaia bogorensis</name>
    <dbReference type="NCBI Taxonomy" id="91915"/>
    <lineage>
        <taxon>Bacteria</taxon>
        <taxon>Pseudomonadati</taxon>
        <taxon>Pseudomonadota</taxon>
        <taxon>Alphaproteobacteria</taxon>
        <taxon>Acetobacterales</taxon>
        <taxon>Acetobacteraceae</taxon>
        <taxon>Asaia</taxon>
    </lineage>
</organism>
<gene>
    <name evidence="3" type="ORF">ASAP_0962</name>
</gene>
<dbReference type="Proteomes" id="UP000027583">
    <property type="component" value="Unassembled WGS sequence"/>
</dbReference>
<dbReference type="PANTHER" id="PTHR42743:SF2">
    <property type="entry name" value="AMINODEOXYCHORISMATE LYASE"/>
    <property type="match status" value="1"/>
</dbReference>
<keyword evidence="3" id="KW-0456">Lyase</keyword>
<reference evidence="3 4" key="1">
    <citation type="journal article" date="2014" name="Genome Biol. Evol.">
        <title>Acetic acid bacteria genomes reveal functional traits for adaptation to life in insect guts.</title>
        <authorList>
            <person name="Chouaia B."/>
            <person name="Gaiarsa S."/>
            <person name="Crotti E."/>
            <person name="Comandatore F."/>
            <person name="Degli Esposti M."/>
            <person name="Ricci I."/>
            <person name="Alma A."/>
            <person name="Favia G."/>
            <person name="Bandi C."/>
            <person name="Daffonchio D."/>
        </authorList>
    </citation>
    <scope>NUCLEOTIDE SEQUENCE [LARGE SCALE GENOMIC DNA]</scope>
    <source>
        <strain evidence="3 4">SF2.1</strain>
    </source>
</reference>
<dbReference type="GO" id="GO:0008153">
    <property type="term" value="P:4-aminobenzoate biosynthetic process"/>
    <property type="evidence" value="ECO:0007669"/>
    <property type="project" value="TreeGrafter"/>
</dbReference>
<protein>
    <recommendedName>
        <fullName evidence="2">Probable branched-chain-amino-acid aminotransferase</fullName>
    </recommendedName>
</protein>
<evidence type="ECO:0000256" key="1">
    <source>
        <dbReference type="ARBA" id="ARBA00009320"/>
    </source>
</evidence>
<dbReference type="PANTHER" id="PTHR42743">
    <property type="entry name" value="AMINO-ACID AMINOTRANSFERASE"/>
    <property type="match status" value="1"/>
</dbReference>
<dbReference type="InterPro" id="IPR043132">
    <property type="entry name" value="BCAT-like_C"/>
</dbReference>
<dbReference type="AlphaFoldDB" id="A0A060QJN4"/>
<comment type="caution">
    <text evidence="3">The sequence shown here is derived from an EMBL/GenBank/DDBJ whole genome shotgun (WGS) entry which is preliminary data.</text>
</comment>
<dbReference type="GO" id="GO:0005829">
    <property type="term" value="C:cytosol"/>
    <property type="evidence" value="ECO:0007669"/>
    <property type="project" value="TreeGrafter"/>
</dbReference>
<evidence type="ECO:0000313" key="3">
    <source>
        <dbReference type="EMBL" id="CDG39007.1"/>
    </source>
</evidence>
<sequence length="267" mass="28729">MKQAWLNERLCPVAQLQIDPADRGFTLGDGLFETMNLHQGRVLRLHAHLSRLAEGAALLHLPMPGEPAIRHALTSLITANGETEGALRLTLTRGAGPRGIIPPANPQPTLLITQAPRAAALPPCALHVSRYRRDGASPLSRVKHLNYLPQILSRIEAQEAGADDALLLSSDDLHIAEASAASLIVLQDERLLTPPLMDGALPGTVRAALIAAGLCHEFRLTTASLMGVEAAWLVSSLSIREVEFVEGHALPLRPDWTARLNATLFTD</sequence>
<proteinExistence type="inferred from homology"/>
<evidence type="ECO:0000313" key="4">
    <source>
        <dbReference type="Proteomes" id="UP000027583"/>
    </source>
</evidence>
<dbReference type="InterPro" id="IPR050571">
    <property type="entry name" value="Class-IV_PLP-Dep_Aminotrnsfr"/>
</dbReference>
<dbReference type="Gene3D" id="3.20.10.10">
    <property type="entry name" value="D-amino Acid Aminotransferase, subunit A, domain 2"/>
    <property type="match status" value="1"/>
</dbReference>
<dbReference type="InterPro" id="IPR001544">
    <property type="entry name" value="Aminotrans_IV"/>
</dbReference>
<comment type="similarity">
    <text evidence="1">Belongs to the class-IV pyridoxal-phosphate-dependent aminotransferase family.</text>
</comment>
<dbReference type="Gene3D" id="3.30.470.10">
    <property type="match status" value="1"/>
</dbReference>
<dbReference type="Pfam" id="PF01063">
    <property type="entry name" value="Aminotran_4"/>
    <property type="match status" value="1"/>
</dbReference>
<evidence type="ECO:0000256" key="2">
    <source>
        <dbReference type="ARBA" id="ARBA00014472"/>
    </source>
</evidence>
<name>A0A060QJN4_9PROT</name>
<dbReference type="InterPro" id="IPR043131">
    <property type="entry name" value="BCAT-like_N"/>
</dbReference>
<dbReference type="InterPro" id="IPR036038">
    <property type="entry name" value="Aminotransferase-like"/>
</dbReference>
<reference evidence="3 4" key="2">
    <citation type="journal article" date="2014" name="PLoS ONE">
        <title>Evolution of mitochondria reconstructed from the energy metabolism of living bacteria.</title>
        <authorList>
            <person name="Degli Esposti M."/>
            <person name="Chouaia B."/>
            <person name="Comandatore F."/>
            <person name="Crotti E."/>
            <person name="Sassera D."/>
            <person name="Lievens P.M."/>
            <person name="Daffonchio D."/>
            <person name="Bandi C."/>
        </authorList>
    </citation>
    <scope>NUCLEOTIDE SEQUENCE [LARGE SCALE GENOMIC DNA]</scope>
    <source>
        <strain evidence="3 4">SF2.1</strain>
    </source>
</reference>
<dbReference type="EMBL" id="CBLX010000007">
    <property type="protein sequence ID" value="CDG39007.1"/>
    <property type="molecule type" value="Genomic_DNA"/>
</dbReference>
<accession>A0A060QJN4</accession>
<dbReference type="RefSeq" id="WP_023979154.1">
    <property type="nucleotide sequence ID" value="NZ_CBLX010000007.1"/>
</dbReference>
<dbReference type="eggNOG" id="COG0115">
    <property type="taxonomic scope" value="Bacteria"/>
</dbReference>
<dbReference type="GO" id="GO:0008696">
    <property type="term" value="F:4-amino-4-deoxychorismate lyase activity"/>
    <property type="evidence" value="ECO:0007669"/>
    <property type="project" value="TreeGrafter"/>
</dbReference>